<feature type="coiled-coil region" evidence="2">
    <location>
        <begin position="890"/>
        <end position="919"/>
    </location>
</feature>
<dbReference type="InterPro" id="IPR002110">
    <property type="entry name" value="Ankyrin_rpt"/>
</dbReference>
<dbReference type="STRING" id="554065.E1ZJU5"/>
<dbReference type="SUPFAM" id="SSF52768">
    <property type="entry name" value="Arginase/deacetylase"/>
    <property type="match status" value="2"/>
</dbReference>
<dbReference type="eggNOG" id="KOG4177">
    <property type="taxonomic scope" value="Eukaryota"/>
</dbReference>
<keyword evidence="2" id="KW-0175">Coiled coil</keyword>
<feature type="compositionally biased region" description="Low complexity" evidence="3">
    <location>
        <begin position="669"/>
        <end position="696"/>
    </location>
</feature>
<dbReference type="Pfam" id="PF00023">
    <property type="entry name" value="Ank"/>
    <property type="match status" value="1"/>
</dbReference>
<reference evidence="5 6" key="1">
    <citation type="journal article" date="2010" name="Plant Cell">
        <title>The Chlorella variabilis NC64A genome reveals adaptation to photosymbiosis, coevolution with viruses, and cryptic sex.</title>
        <authorList>
            <person name="Blanc G."/>
            <person name="Duncan G."/>
            <person name="Agarkova I."/>
            <person name="Borodovsky M."/>
            <person name="Gurnon J."/>
            <person name="Kuo A."/>
            <person name="Lindquist E."/>
            <person name="Lucas S."/>
            <person name="Pangilinan J."/>
            <person name="Polle J."/>
            <person name="Salamov A."/>
            <person name="Terry A."/>
            <person name="Yamada T."/>
            <person name="Dunigan D.D."/>
            <person name="Grigoriev I.V."/>
            <person name="Claverie J.M."/>
            <person name="Van Etten J.L."/>
        </authorList>
    </citation>
    <scope>NUCLEOTIDE SEQUENCE [LARGE SCALE GENOMIC DNA]</scope>
    <source>
        <strain evidence="5 6">NC64A</strain>
    </source>
</reference>
<dbReference type="GeneID" id="17353474"/>
<evidence type="ECO:0000256" key="3">
    <source>
        <dbReference type="SAM" id="MobiDB-lite"/>
    </source>
</evidence>
<evidence type="ECO:0000259" key="4">
    <source>
        <dbReference type="Pfam" id="PF00850"/>
    </source>
</evidence>
<feature type="compositionally biased region" description="Pro residues" evidence="3">
    <location>
        <begin position="953"/>
        <end position="966"/>
    </location>
</feature>
<dbReference type="GO" id="GO:0000118">
    <property type="term" value="C:histone deacetylase complex"/>
    <property type="evidence" value="ECO:0007669"/>
    <property type="project" value="TreeGrafter"/>
</dbReference>
<dbReference type="AlphaFoldDB" id="E1ZJU5"/>
<sequence>MSADGMSGGSESEDEGPSSFPLHDAAQAGDAELIHQLMTPPPDAKPGPPSDDLVGLDDILARYVAEASAPQLPSINRRDHHECTPLHVALLHGQLEAARALLEHGASLELGCEGSPPLHVAVCVAAHGAMQEFALAAMALLLQFGADPYERNNNGRTALHWAAQMDFSAAAEAVLAAAEKKRAQLRAEQAAAAAAAKAASAAAAAGAPAPAAPAAGEGEDDDSVPPPIFVFQDKQGCTALHLAARQGHVAAVRLLLGAAAGGGGGPEAVAALCRTRSKAGHNALHLAALAGSSRCAALLAAAALDAAAGKSKLGLTPADLAARRRHTGLQTALRGQRPVQALQALAAVQEAEAGQREAQQRTLLMAPPECLFHFTCPAPITRETSDSAPPENVERLTVLTKPGWGILRCDEFGGALRWDERSQRAAIGDVLRVHDWNYVRKIQTVCDSLPDDPEAIGHLDGDTAVSRGTFAAALAAAGSVCTAVDEVVAGKAANAFCAVRPPGHHAGPLGVVSNSNDPNGSHGFCLFNNAAIGAAYAMTVHRHAGIRRVAIVDFDVHHGNGTEACVTNTIPSSSTYKFSTPYSEGVQSFAVWKPWLDSSDTQCIFFASVQGYGPKAPGYPAFVYPGSGATCDTKVLAAAKVAADEKAAAAAAEAAAAAGAKQVEAGAGALGGEQQQQQQQQQDGAAAAAAAAAGPAPKEEPAGGEAMQVDSQQGQDRGQMAPPPPPPVLRPFREPANGAVAGVAEVGRDEEIEEDPDREFEYKGGQVPPLEGPRVIDVGIPGFGSKPALWRRSWRDKILPSLSNFKPDLIFVCAGFDAHKKDEINFRYIGVTERDYEWLTEQLVAVANRCCQGRIVSGGIMSAFARSVAAHVKALAEPNATVWDPREAKAEREHEKKVRAELEAKKAEAAHQKAAAREAYVKARLAAVAAAAAAPAAPAGTAPAAAGTSAPAASPPTAPAPAPAPAPAAGAEEAEDGGTRRKRRRGAGSGVDYVELNRQLEEEAAARRAAGGSGGG</sequence>
<name>E1ZJU5_CHLVA</name>
<dbReference type="InterPro" id="IPR023696">
    <property type="entry name" value="Ureohydrolase_dom_sf"/>
</dbReference>
<gene>
    <name evidence="5" type="ORF">CHLNCDRAFT_136135</name>
</gene>
<dbReference type="Gene3D" id="3.40.800.20">
    <property type="entry name" value="Histone deacetylase domain"/>
    <property type="match status" value="2"/>
</dbReference>
<dbReference type="Pfam" id="PF13637">
    <property type="entry name" value="Ank_4"/>
    <property type="match status" value="1"/>
</dbReference>
<dbReference type="RefSeq" id="XP_005846023.1">
    <property type="nucleotide sequence ID" value="XM_005845961.1"/>
</dbReference>
<dbReference type="PANTHER" id="PTHR10625:SF26">
    <property type="entry name" value="HISTONE DEACETYLASE DOMAIN-CONTAINING PROTEIN"/>
    <property type="match status" value="1"/>
</dbReference>
<dbReference type="EMBL" id="GL433849">
    <property type="protein sequence ID" value="EFN53921.1"/>
    <property type="molecule type" value="Genomic_DNA"/>
</dbReference>
<dbReference type="InterPro" id="IPR037138">
    <property type="entry name" value="His_deacetylse_dom_sf"/>
</dbReference>
<dbReference type="InterPro" id="IPR036770">
    <property type="entry name" value="Ankyrin_rpt-contain_sf"/>
</dbReference>
<keyword evidence="6" id="KW-1185">Reference proteome</keyword>
<feature type="compositionally biased region" description="Low complexity" evidence="3">
    <location>
        <begin position="940"/>
        <end position="952"/>
    </location>
</feature>
<dbReference type="eggNOG" id="KOG1343">
    <property type="taxonomic scope" value="Eukaryota"/>
</dbReference>
<dbReference type="InterPro" id="IPR023801">
    <property type="entry name" value="His_deacetylse_dom"/>
</dbReference>
<feature type="region of interest" description="Disordered" evidence="3">
    <location>
        <begin position="940"/>
        <end position="998"/>
    </location>
</feature>
<feature type="repeat" description="ANK" evidence="1">
    <location>
        <begin position="81"/>
        <end position="113"/>
    </location>
</feature>
<dbReference type="KEGG" id="cvr:CHLNCDRAFT_136135"/>
<dbReference type="InParanoid" id="E1ZJU5"/>
<evidence type="ECO:0000256" key="2">
    <source>
        <dbReference type="SAM" id="Coils"/>
    </source>
</evidence>
<dbReference type="SUPFAM" id="SSF48403">
    <property type="entry name" value="Ankyrin repeat"/>
    <property type="match status" value="1"/>
</dbReference>
<dbReference type="GO" id="GO:0004407">
    <property type="term" value="F:histone deacetylase activity"/>
    <property type="evidence" value="ECO:0007669"/>
    <property type="project" value="TreeGrafter"/>
</dbReference>
<feature type="region of interest" description="Disordered" evidence="3">
    <location>
        <begin position="1"/>
        <end position="52"/>
    </location>
</feature>
<dbReference type="OrthoDB" id="424012at2759"/>
<dbReference type="OMA" id="TEADYEW"/>
<organism evidence="6">
    <name type="scientific">Chlorella variabilis</name>
    <name type="common">Green alga</name>
    <dbReference type="NCBI Taxonomy" id="554065"/>
    <lineage>
        <taxon>Eukaryota</taxon>
        <taxon>Viridiplantae</taxon>
        <taxon>Chlorophyta</taxon>
        <taxon>core chlorophytes</taxon>
        <taxon>Trebouxiophyceae</taxon>
        <taxon>Chlorellales</taxon>
        <taxon>Chlorellaceae</taxon>
        <taxon>Chlorella clade</taxon>
        <taxon>Chlorella</taxon>
    </lineage>
</organism>
<dbReference type="SMART" id="SM00248">
    <property type="entry name" value="ANK"/>
    <property type="match status" value="5"/>
</dbReference>
<dbReference type="Pfam" id="PF00850">
    <property type="entry name" value="Hist_deacetyl"/>
    <property type="match status" value="2"/>
</dbReference>
<evidence type="ECO:0000256" key="1">
    <source>
        <dbReference type="PROSITE-ProRule" id="PRU00023"/>
    </source>
</evidence>
<feature type="region of interest" description="Disordered" evidence="3">
    <location>
        <begin position="669"/>
        <end position="734"/>
    </location>
</feature>
<dbReference type="Gene3D" id="1.25.40.20">
    <property type="entry name" value="Ankyrin repeat-containing domain"/>
    <property type="match status" value="2"/>
</dbReference>
<feature type="repeat" description="ANK" evidence="1">
    <location>
        <begin position="235"/>
        <end position="260"/>
    </location>
</feature>
<dbReference type="PROSITE" id="PS50088">
    <property type="entry name" value="ANK_REPEAT"/>
    <property type="match status" value="2"/>
</dbReference>
<accession>E1ZJU5</accession>
<feature type="coiled-coil region" evidence="2">
    <location>
        <begin position="168"/>
        <end position="195"/>
    </location>
</feature>
<evidence type="ECO:0000313" key="6">
    <source>
        <dbReference type="Proteomes" id="UP000008141"/>
    </source>
</evidence>
<feature type="compositionally biased region" description="Pro residues" evidence="3">
    <location>
        <begin position="39"/>
        <end position="49"/>
    </location>
</feature>
<dbReference type="GO" id="GO:0040029">
    <property type="term" value="P:epigenetic regulation of gene expression"/>
    <property type="evidence" value="ECO:0007669"/>
    <property type="project" value="TreeGrafter"/>
</dbReference>
<dbReference type="PANTHER" id="PTHR10625">
    <property type="entry name" value="HISTONE DEACETYLASE HDAC1-RELATED"/>
    <property type="match status" value="1"/>
</dbReference>
<protein>
    <recommendedName>
        <fullName evidence="4">Histone deacetylase domain-containing protein</fullName>
    </recommendedName>
</protein>
<feature type="domain" description="Histone deacetylase" evidence="4">
    <location>
        <begin position="785"/>
        <end position="873"/>
    </location>
</feature>
<proteinExistence type="predicted"/>
<dbReference type="GO" id="GO:0005737">
    <property type="term" value="C:cytoplasm"/>
    <property type="evidence" value="ECO:0007669"/>
    <property type="project" value="TreeGrafter"/>
</dbReference>
<dbReference type="PROSITE" id="PS50297">
    <property type="entry name" value="ANK_REP_REGION"/>
    <property type="match status" value="2"/>
</dbReference>
<evidence type="ECO:0000313" key="5">
    <source>
        <dbReference type="EMBL" id="EFN53921.1"/>
    </source>
</evidence>
<feature type="domain" description="Histone deacetylase" evidence="4">
    <location>
        <begin position="421"/>
        <end position="569"/>
    </location>
</feature>
<dbReference type="Pfam" id="PF12796">
    <property type="entry name" value="Ank_2"/>
    <property type="match status" value="1"/>
</dbReference>
<dbReference type="Proteomes" id="UP000008141">
    <property type="component" value="Unassembled WGS sequence"/>
</dbReference>
<keyword evidence="1" id="KW-0040">ANK repeat</keyword>